<evidence type="ECO:0000256" key="1">
    <source>
        <dbReference type="SAM" id="MobiDB-lite"/>
    </source>
</evidence>
<comment type="caution">
    <text evidence="2">The sequence shown here is derived from an EMBL/GenBank/DDBJ whole genome shotgun (WGS) entry which is preliminary data.</text>
</comment>
<organism evidence="2 3">
    <name type="scientific">Halocalculus aciditolerans</name>
    <dbReference type="NCBI Taxonomy" id="1383812"/>
    <lineage>
        <taxon>Archaea</taxon>
        <taxon>Methanobacteriati</taxon>
        <taxon>Methanobacteriota</taxon>
        <taxon>Stenosarchaea group</taxon>
        <taxon>Halobacteria</taxon>
        <taxon>Halobacteriales</taxon>
        <taxon>Halobacteriaceae</taxon>
        <taxon>Halocalculus</taxon>
    </lineage>
</organism>
<dbReference type="EMBL" id="BMPG01000001">
    <property type="protein sequence ID" value="GGL50556.1"/>
    <property type="molecule type" value="Genomic_DNA"/>
</dbReference>
<name>A0A830FGG2_9EURY</name>
<feature type="region of interest" description="Disordered" evidence="1">
    <location>
        <begin position="43"/>
        <end position="68"/>
    </location>
</feature>
<dbReference type="RefSeq" id="WP_188975687.1">
    <property type="nucleotide sequence ID" value="NZ_BMPG01000001.1"/>
</dbReference>
<dbReference type="AlphaFoldDB" id="A0A830FGG2"/>
<evidence type="ECO:0000313" key="2">
    <source>
        <dbReference type="EMBL" id="GGL50556.1"/>
    </source>
</evidence>
<sequence>MSVTGVCQLCESAQARFACDRCGRVVCADHYDRGSGLCTDCAKQRGGEEKTTSGRERGDRPDDWGEPR</sequence>
<evidence type="ECO:0000313" key="3">
    <source>
        <dbReference type="Proteomes" id="UP000607197"/>
    </source>
</evidence>
<reference evidence="2" key="2">
    <citation type="submission" date="2020-09" db="EMBL/GenBank/DDBJ databases">
        <authorList>
            <person name="Sun Q."/>
            <person name="Ohkuma M."/>
        </authorList>
    </citation>
    <scope>NUCLEOTIDE SEQUENCE</scope>
    <source>
        <strain evidence="2">JCM 19596</strain>
    </source>
</reference>
<dbReference type="OrthoDB" id="70008at2157"/>
<protein>
    <recommendedName>
        <fullName evidence="4">HIT-type domain-containing protein</fullName>
    </recommendedName>
</protein>
<evidence type="ECO:0008006" key="4">
    <source>
        <dbReference type="Google" id="ProtNLM"/>
    </source>
</evidence>
<dbReference type="Proteomes" id="UP000607197">
    <property type="component" value="Unassembled WGS sequence"/>
</dbReference>
<keyword evidence="3" id="KW-1185">Reference proteome</keyword>
<accession>A0A830FGG2</accession>
<proteinExistence type="predicted"/>
<gene>
    <name evidence="2" type="ORF">GCM10009039_05960</name>
</gene>
<reference evidence="2" key="1">
    <citation type="journal article" date="2014" name="Int. J. Syst. Evol. Microbiol.">
        <title>Complete genome sequence of Corynebacterium casei LMG S-19264T (=DSM 44701T), isolated from a smear-ripened cheese.</title>
        <authorList>
            <consortium name="US DOE Joint Genome Institute (JGI-PGF)"/>
            <person name="Walter F."/>
            <person name="Albersmeier A."/>
            <person name="Kalinowski J."/>
            <person name="Ruckert C."/>
        </authorList>
    </citation>
    <scope>NUCLEOTIDE SEQUENCE</scope>
    <source>
        <strain evidence="2">JCM 19596</strain>
    </source>
</reference>